<gene>
    <name evidence="1" type="ORF">RHMOL_Rhmol06G0136000</name>
</gene>
<organism evidence="1 2">
    <name type="scientific">Rhododendron molle</name>
    <name type="common">Chinese azalea</name>
    <name type="synonym">Azalea mollis</name>
    <dbReference type="NCBI Taxonomy" id="49168"/>
    <lineage>
        <taxon>Eukaryota</taxon>
        <taxon>Viridiplantae</taxon>
        <taxon>Streptophyta</taxon>
        <taxon>Embryophyta</taxon>
        <taxon>Tracheophyta</taxon>
        <taxon>Spermatophyta</taxon>
        <taxon>Magnoliopsida</taxon>
        <taxon>eudicotyledons</taxon>
        <taxon>Gunneridae</taxon>
        <taxon>Pentapetalae</taxon>
        <taxon>asterids</taxon>
        <taxon>Ericales</taxon>
        <taxon>Ericaceae</taxon>
        <taxon>Ericoideae</taxon>
        <taxon>Rhodoreae</taxon>
        <taxon>Rhododendron</taxon>
    </lineage>
</organism>
<accession>A0ACC0ND30</accession>
<keyword evidence="2" id="KW-1185">Reference proteome</keyword>
<protein>
    <submittedName>
        <fullName evidence="1">Uncharacterized protein</fullName>
    </submittedName>
</protein>
<evidence type="ECO:0000313" key="2">
    <source>
        <dbReference type="Proteomes" id="UP001062846"/>
    </source>
</evidence>
<dbReference type="EMBL" id="CM046393">
    <property type="protein sequence ID" value="KAI8550804.1"/>
    <property type="molecule type" value="Genomic_DNA"/>
</dbReference>
<proteinExistence type="predicted"/>
<reference evidence="1" key="1">
    <citation type="submission" date="2022-02" db="EMBL/GenBank/DDBJ databases">
        <title>Plant Genome Project.</title>
        <authorList>
            <person name="Zhang R.-G."/>
        </authorList>
    </citation>
    <scope>NUCLEOTIDE SEQUENCE</scope>
    <source>
        <strain evidence="1">AT1</strain>
    </source>
</reference>
<evidence type="ECO:0000313" key="1">
    <source>
        <dbReference type="EMBL" id="KAI8550804.1"/>
    </source>
</evidence>
<dbReference type="Proteomes" id="UP001062846">
    <property type="component" value="Chromosome 6"/>
</dbReference>
<comment type="caution">
    <text evidence="1">The sequence shown here is derived from an EMBL/GenBank/DDBJ whole genome shotgun (WGS) entry which is preliminary data.</text>
</comment>
<sequence length="824" mass="90946">MLEDVGCLLRLLMLGKIDPSFGRLSPSQQSVVDALRKSVRREKDHGGAKKDLGASKAGDEAHVVADGPGLKVPANLAAFLAYWLTLYIFPEVAPEPNDFGADDGGGEGEPCRNVCRSARWSGSGVRDVRGNIADVLDIEEEFVVRPYVNTPKGVFPFNMYSEEDVVAFTNKDDASTAELFRMSCMMRGELPYFVNGKYGSVTYDPMRVARQFGFDQGVPKSLLPLGVVGDVWKRFLKSTFSAELRSMNTITLPGAKRMGGCTKLFRKYWRDNLVRFLEYVKGAPVSLEVEDVMFQDGELCLPKVRDPALASFGARSLYVKEEVLGRVREYLKDMHGILEKDVGSSASRGGQEGEGRAKGVRLSVKHTTKRPGKDAVEVAKPGKRKKTSKGNEEISKAASSDEVEEVVKIPRVEVPVTQIGGGSEMPSNSLEVTGVLDQDAAAHRAVDDIWGDERVSSGGVPHRGQGSEGSSKVIQPDMREEAVKTRVGGSETVARGGLEVPLDSLEVIGTFEPNAAVHGVMNDIWGDERGSSGGIPHPWQGKSLRHMRSSDVERSEEEEEEEMGEEEEEEGGSEDDNRDDDQEDEEEGEGEGEGRDEEAGLEEVEEDQVGFDHVEGGGGGESSLQDEANKGGLRSSRRWWKEGDFMIVRYPDGRVTVTLDTKEKVTLEPGVLFAEAREKHRPLLSDIYFQWPNTFVQLGNMSVFSKRLALISLVSFVELLVDVRLPKVTPEEFTSVYADLAALGGYQLEVDWLKKRIDEMASLLELLAWRDRLERVTKELEDVEAMAERLRKRKKKLEGEVAQRESASTGVFDMSSHAGQGLRR</sequence>
<name>A0ACC0ND30_RHOML</name>